<keyword evidence="3" id="KW-1185">Reference proteome</keyword>
<evidence type="ECO:0000313" key="3">
    <source>
        <dbReference type="Proteomes" id="UP000314294"/>
    </source>
</evidence>
<evidence type="ECO:0000313" key="2">
    <source>
        <dbReference type="EMBL" id="TNN38620.1"/>
    </source>
</evidence>
<feature type="region of interest" description="Disordered" evidence="1">
    <location>
        <begin position="1"/>
        <end position="31"/>
    </location>
</feature>
<gene>
    <name evidence="2" type="ORF">EYF80_051212</name>
</gene>
<organism evidence="2 3">
    <name type="scientific">Liparis tanakae</name>
    <name type="common">Tanaka's snailfish</name>
    <dbReference type="NCBI Taxonomy" id="230148"/>
    <lineage>
        <taxon>Eukaryota</taxon>
        <taxon>Metazoa</taxon>
        <taxon>Chordata</taxon>
        <taxon>Craniata</taxon>
        <taxon>Vertebrata</taxon>
        <taxon>Euteleostomi</taxon>
        <taxon>Actinopterygii</taxon>
        <taxon>Neopterygii</taxon>
        <taxon>Teleostei</taxon>
        <taxon>Neoteleostei</taxon>
        <taxon>Acanthomorphata</taxon>
        <taxon>Eupercaria</taxon>
        <taxon>Perciformes</taxon>
        <taxon>Cottioidei</taxon>
        <taxon>Cottales</taxon>
        <taxon>Liparidae</taxon>
        <taxon>Liparis</taxon>
    </lineage>
</organism>
<name>A0A4Z2FCK0_9TELE</name>
<evidence type="ECO:0000256" key="1">
    <source>
        <dbReference type="SAM" id="MobiDB-lite"/>
    </source>
</evidence>
<dbReference type="AlphaFoldDB" id="A0A4Z2FCK0"/>
<protein>
    <submittedName>
        <fullName evidence="2">Uncharacterized protein</fullName>
    </submittedName>
</protein>
<feature type="compositionally biased region" description="Low complexity" evidence="1">
    <location>
        <begin position="17"/>
        <end position="26"/>
    </location>
</feature>
<reference evidence="2 3" key="1">
    <citation type="submission" date="2019-03" db="EMBL/GenBank/DDBJ databases">
        <title>First draft genome of Liparis tanakae, snailfish: a comprehensive survey of snailfish specific genes.</title>
        <authorList>
            <person name="Kim W."/>
            <person name="Song I."/>
            <person name="Jeong J.-H."/>
            <person name="Kim D."/>
            <person name="Kim S."/>
            <person name="Ryu S."/>
            <person name="Song J.Y."/>
            <person name="Lee S.K."/>
        </authorList>
    </citation>
    <scope>NUCLEOTIDE SEQUENCE [LARGE SCALE GENOMIC DNA]</scope>
    <source>
        <tissue evidence="2">Muscle</tissue>
    </source>
</reference>
<dbReference type="Proteomes" id="UP000314294">
    <property type="component" value="Unassembled WGS sequence"/>
</dbReference>
<sequence length="144" mass="14375">MRTGRGEASLVPPGSPPCNGSSPVTDTGGGSPFTGSSTFGATAAAVLMLSTLKTTPVVNTFAGSTCCSGCGNAAQDLHFAGFGLWCGGGGGGGGPSAGCCWCRSAPIIIGHARSLWATRGRSYRFSCSSVLSWLSWFSDVGLTV</sequence>
<accession>A0A4Z2FCK0</accession>
<dbReference type="EMBL" id="SRLO01001356">
    <property type="protein sequence ID" value="TNN38620.1"/>
    <property type="molecule type" value="Genomic_DNA"/>
</dbReference>
<comment type="caution">
    <text evidence="2">The sequence shown here is derived from an EMBL/GenBank/DDBJ whole genome shotgun (WGS) entry which is preliminary data.</text>
</comment>
<proteinExistence type="predicted"/>